<feature type="transmembrane region" description="Helical" evidence="6">
    <location>
        <begin position="144"/>
        <end position="163"/>
    </location>
</feature>
<dbReference type="InterPro" id="IPR000620">
    <property type="entry name" value="EamA_dom"/>
</dbReference>
<evidence type="ECO:0000256" key="2">
    <source>
        <dbReference type="ARBA" id="ARBA00007362"/>
    </source>
</evidence>
<organism evidence="8 9">
    <name type="scientific">Pseudoalteromonas lipolytica</name>
    <dbReference type="NCBI Taxonomy" id="570156"/>
    <lineage>
        <taxon>Bacteria</taxon>
        <taxon>Pseudomonadati</taxon>
        <taxon>Pseudomonadota</taxon>
        <taxon>Gammaproteobacteria</taxon>
        <taxon>Alteromonadales</taxon>
        <taxon>Pseudoalteromonadaceae</taxon>
        <taxon>Pseudoalteromonas</taxon>
    </lineage>
</organism>
<dbReference type="PANTHER" id="PTHR32322">
    <property type="entry name" value="INNER MEMBRANE TRANSPORTER"/>
    <property type="match status" value="1"/>
</dbReference>
<comment type="similarity">
    <text evidence="2">Belongs to the EamA transporter family.</text>
</comment>
<proteinExistence type="inferred from homology"/>
<sequence>MLFVAAPWVFVFLWSTGFVGAKFSLQYSGPFHLLFFRGLFSCVIFLFLSVVLKVKFPSLKSVKQQLIVGLFLQTFFLGGCFFAINKGLPASVVALITGLQPVLTAVLASIIQSKQLKKLQWLGIVVGFLGVFLVLSPTKLGGELSLIGLLAAFFGLTGVTVGAMYQKKAVSDGHIFASTFFQYIPLAVVMGVVSFLYEPNTPTWNAPFIISILWLVVGVSVTAILLLMFMIKNGESTKVASYFYLVPVLTAVEAWILFDEKISFAMLLGMGLSIIGLLLVHRK</sequence>
<evidence type="ECO:0000256" key="3">
    <source>
        <dbReference type="ARBA" id="ARBA00022692"/>
    </source>
</evidence>
<dbReference type="AlphaFoldDB" id="A0A0N8HK84"/>
<feature type="transmembrane region" description="Helical" evidence="6">
    <location>
        <begin position="119"/>
        <end position="138"/>
    </location>
</feature>
<reference evidence="8 9" key="1">
    <citation type="submission" date="2015-09" db="EMBL/GenBank/DDBJ databases">
        <title>Draft Genome Sequence of Pseudoalteromonas lipolytica UCD-48B.</title>
        <authorList>
            <person name="Krusor M."/>
            <person name="Coil D.A."/>
            <person name="Lang J.M."/>
            <person name="Eisen J.A."/>
            <person name="Alexiev A."/>
        </authorList>
    </citation>
    <scope>NUCLEOTIDE SEQUENCE [LARGE SCALE GENOMIC DNA]</scope>
    <source>
        <strain evidence="8 9">UCD-48B</strain>
    </source>
</reference>
<evidence type="ECO:0000256" key="6">
    <source>
        <dbReference type="SAM" id="Phobius"/>
    </source>
</evidence>
<feature type="transmembrane region" description="Helical" evidence="6">
    <location>
        <begin position="264"/>
        <end position="280"/>
    </location>
</feature>
<feature type="transmembrane region" description="Helical" evidence="6">
    <location>
        <begin position="208"/>
        <end position="229"/>
    </location>
</feature>
<protein>
    <submittedName>
        <fullName evidence="8">Multidrug DMT transporter permease</fullName>
    </submittedName>
</protein>
<evidence type="ECO:0000259" key="7">
    <source>
        <dbReference type="Pfam" id="PF00892"/>
    </source>
</evidence>
<keyword evidence="4 6" id="KW-1133">Transmembrane helix</keyword>
<feature type="transmembrane region" description="Helical" evidence="6">
    <location>
        <begin position="90"/>
        <end position="112"/>
    </location>
</feature>
<dbReference type="PANTHER" id="PTHR32322:SF2">
    <property type="entry name" value="EAMA DOMAIN-CONTAINING PROTEIN"/>
    <property type="match status" value="1"/>
</dbReference>
<evidence type="ECO:0000313" key="8">
    <source>
        <dbReference type="EMBL" id="KPM83168.1"/>
    </source>
</evidence>
<accession>A0A0N8HK84</accession>
<dbReference type="GO" id="GO:0016020">
    <property type="term" value="C:membrane"/>
    <property type="evidence" value="ECO:0007669"/>
    <property type="project" value="UniProtKB-SubCell"/>
</dbReference>
<dbReference type="InterPro" id="IPR050638">
    <property type="entry name" value="AA-Vitamin_Transporters"/>
</dbReference>
<name>A0A0N8HK84_9GAMM</name>
<dbReference type="STRING" id="570156.AOG27_13160"/>
<keyword evidence="3 6" id="KW-0812">Transmembrane</keyword>
<feature type="transmembrane region" description="Helical" evidence="6">
    <location>
        <begin position="241"/>
        <end position="258"/>
    </location>
</feature>
<evidence type="ECO:0000256" key="4">
    <source>
        <dbReference type="ARBA" id="ARBA00022989"/>
    </source>
</evidence>
<feature type="transmembrane region" description="Helical" evidence="6">
    <location>
        <begin position="31"/>
        <end position="54"/>
    </location>
</feature>
<feature type="transmembrane region" description="Helical" evidence="6">
    <location>
        <begin position="66"/>
        <end position="84"/>
    </location>
</feature>
<evidence type="ECO:0000256" key="1">
    <source>
        <dbReference type="ARBA" id="ARBA00004141"/>
    </source>
</evidence>
<dbReference type="PATRIC" id="fig|570156.3.peg.3733"/>
<dbReference type="SUPFAM" id="SSF103481">
    <property type="entry name" value="Multidrug resistance efflux transporter EmrE"/>
    <property type="match status" value="2"/>
</dbReference>
<dbReference type="Proteomes" id="UP000050378">
    <property type="component" value="Unassembled WGS sequence"/>
</dbReference>
<gene>
    <name evidence="8" type="ORF">AOG27_13160</name>
</gene>
<dbReference type="Pfam" id="PF00892">
    <property type="entry name" value="EamA"/>
    <property type="match status" value="2"/>
</dbReference>
<feature type="transmembrane region" description="Helical" evidence="6">
    <location>
        <begin position="175"/>
        <end position="196"/>
    </location>
</feature>
<evidence type="ECO:0000256" key="5">
    <source>
        <dbReference type="ARBA" id="ARBA00023136"/>
    </source>
</evidence>
<comment type="caution">
    <text evidence="8">The sequence shown here is derived from an EMBL/GenBank/DDBJ whole genome shotgun (WGS) entry which is preliminary data.</text>
</comment>
<dbReference type="InterPro" id="IPR037185">
    <property type="entry name" value="EmrE-like"/>
</dbReference>
<dbReference type="EMBL" id="LJTC01000008">
    <property type="protein sequence ID" value="KPM83168.1"/>
    <property type="molecule type" value="Genomic_DNA"/>
</dbReference>
<feature type="domain" description="EamA" evidence="7">
    <location>
        <begin position="147"/>
        <end position="280"/>
    </location>
</feature>
<evidence type="ECO:0000313" key="9">
    <source>
        <dbReference type="Proteomes" id="UP000050378"/>
    </source>
</evidence>
<keyword evidence="5 6" id="KW-0472">Membrane</keyword>
<comment type="subcellular location">
    <subcellularLocation>
        <location evidence="1">Membrane</location>
        <topology evidence="1">Multi-pass membrane protein</topology>
    </subcellularLocation>
</comment>
<feature type="domain" description="EamA" evidence="7">
    <location>
        <begin position="10"/>
        <end position="135"/>
    </location>
</feature>